<evidence type="ECO:0008006" key="3">
    <source>
        <dbReference type="Google" id="ProtNLM"/>
    </source>
</evidence>
<name>A0AAN9UW51_9PEZI</name>
<keyword evidence="2" id="KW-1185">Reference proteome</keyword>
<reference evidence="1 2" key="1">
    <citation type="submission" date="2024-02" db="EMBL/GenBank/DDBJ databases">
        <title>De novo assembly and annotation of 12 fungi associated with fruit tree decline syndrome in Ontario, Canada.</title>
        <authorList>
            <person name="Sulman M."/>
            <person name="Ellouze W."/>
            <person name="Ilyukhin E."/>
        </authorList>
    </citation>
    <scope>NUCLEOTIDE SEQUENCE [LARGE SCALE GENOMIC DNA]</scope>
    <source>
        <strain evidence="1 2">M11/M66-122</strain>
    </source>
</reference>
<accession>A0AAN9UW51</accession>
<protein>
    <recommendedName>
        <fullName evidence="3">SprT-like domain-containing protein</fullName>
    </recommendedName>
</protein>
<dbReference type="EMBL" id="JAKJXP020000015">
    <property type="protein sequence ID" value="KAK7755021.1"/>
    <property type="molecule type" value="Genomic_DNA"/>
</dbReference>
<dbReference type="Proteomes" id="UP001320420">
    <property type="component" value="Unassembled WGS sequence"/>
</dbReference>
<proteinExistence type="predicted"/>
<sequence>MSPNQDKYTQMHAYGVQDLVESVVRSCCLDDQTKLTAIQQQARAVFLDSYLSYPEDITRDQLLVLMHHLDIIFYAGALTQRDTERVVFKILSYDAWSWNRVHWRHQEPEYLAYTKYNVVPKTKVAIIAMTRVFGGRRFNKKQMVDILAHEMVHAFLSLYWDWCPSEKEATLQGGPNTHGQTFKRMIDEIHGTIGLWHPSLEGMGKDHDIQEPLPGRWLTRTNMGFAVVAAIQRGLRTVIRWHEDAMVPRPVEEVLPFTNPANNATQEVPKCSGC</sequence>
<evidence type="ECO:0000313" key="2">
    <source>
        <dbReference type="Proteomes" id="UP001320420"/>
    </source>
</evidence>
<comment type="caution">
    <text evidence="1">The sequence shown here is derived from an EMBL/GenBank/DDBJ whole genome shotgun (WGS) entry which is preliminary data.</text>
</comment>
<evidence type="ECO:0000313" key="1">
    <source>
        <dbReference type="EMBL" id="KAK7755021.1"/>
    </source>
</evidence>
<organism evidence="1 2">
    <name type="scientific">Diatrype stigma</name>
    <dbReference type="NCBI Taxonomy" id="117547"/>
    <lineage>
        <taxon>Eukaryota</taxon>
        <taxon>Fungi</taxon>
        <taxon>Dikarya</taxon>
        <taxon>Ascomycota</taxon>
        <taxon>Pezizomycotina</taxon>
        <taxon>Sordariomycetes</taxon>
        <taxon>Xylariomycetidae</taxon>
        <taxon>Xylariales</taxon>
        <taxon>Diatrypaceae</taxon>
        <taxon>Diatrype</taxon>
    </lineage>
</organism>
<gene>
    <name evidence="1" type="ORF">SLS62_002835</name>
</gene>
<dbReference type="AlphaFoldDB" id="A0AAN9UW51"/>